<organism evidence="2 3">
    <name type="scientific">Vespula germanica</name>
    <name type="common">German yellow jacket</name>
    <name type="synonym">Paravespula germanica</name>
    <dbReference type="NCBI Taxonomy" id="30212"/>
    <lineage>
        <taxon>Eukaryota</taxon>
        <taxon>Metazoa</taxon>
        <taxon>Ecdysozoa</taxon>
        <taxon>Arthropoda</taxon>
        <taxon>Hexapoda</taxon>
        <taxon>Insecta</taxon>
        <taxon>Pterygota</taxon>
        <taxon>Neoptera</taxon>
        <taxon>Endopterygota</taxon>
        <taxon>Hymenoptera</taxon>
        <taxon>Apocrita</taxon>
        <taxon>Aculeata</taxon>
        <taxon>Vespoidea</taxon>
        <taxon>Vespidae</taxon>
        <taxon>Vespinae</taxon>
        <taxon>Vespula</taxon>
    </lineage>
</organism>
<comment type="caution">
    <text evidence="2">The sequence shown here is derived from an EMBL/GenBank/DDBJ whole genome shotgun (WGS) entry which is preliminary data.</text>
</comment>
<proteinExistence type="predicted"/>
<name>A0A834J718_VESGE</name>
<protein>
    <submittedName>
        <fullName evidence="2">Uncharacterized protein</fullName>
    </submittedName>
</protein>
<evidence type="ECO:0000313" key="2">
    <source>
        <dbReference type="EMBL" id="KAF7383136.1"/>
    </source>
</evidence>
<accession>A0A834J718</accession>
<feature type="region of interest" description="Disordered" evidence="1">
    <location>
        <begin position="185"/>
        <end position="224"/>
    </location>
</feature>
<dbReference type="AlphaFoldDB" id="A0A834J718"/>
<evidence type="ECO:0000256" key="1">
    <source>
        <dbReference type="SAM" id="MobiDB-lite"/>
    </source>
</evidence>
<reference evidence="2" key="1">
    <citation type="journal article" date="2020" name="G3 (Bethesda)">
        <title>High-Quality Assemblies for Three Invasive Social Wasps from the &lt;i&gt;Vespula&lt;/i&gt; Genus.</title>
        <authorList>
            <person name="Harrop T.W.R."/>
            <person name="Guhlin J."/>
            <person name="McLaughlin G.M."/>
            <person name="Permina E."/>
            <person name="Stockwell P."/>
            <person name="Gilligan J."/>
            <person name="Le Lec M.F."/>
            <person name="Gruber M.A.M."/>
            <person name="Quinn O."/>
            <person name="Lovegrove M."/>
            <person name="Duncan E.J."/>
            <person name="Remnant E.J."/>
            <person name="Van Eeckhoven J."/>
            <person name="Graham B."/>
            <person name="Knapp R.A."/>
            <person name="Langford K.W."/>
            <person name="Kronenberg Z."/>
            <person name="Press M.O."/>
            <person name="Eacker S.M."/>
            <person name="Wilson-Rankin E.E."/>
            <person name="Purcell J."/>
            <person name="Lester P.J."/>
            <person name="Dearden P.K."/>
        </authorList>
    </citation>
    <scope>NUCLEOTIDE SEQUENCE</scope>
    <source>
        <strain evidence="2">Linc-1</strain>
    </source>
</reference>
<gene>
    <name evidence="2" type="ORF">HZH68_014985</name>
</gene>
<feature type="compositionally biased region" description="Basic and acidic residues" evidence="1">
    <location>
        <begin position="215"/>
        <end position="224"/>
    </location>
</feature>
<sequence length="224" mass="25549">MQIDLGNLENSLAKSNRALDPKMNLGQNVNPSASALTGATRQQIQRQFCVLSRSTCFRLSRLYSERSTCKVRAFLETSGSGKRGNNCNLTEQPNSVSIFEDFLWEENQQTDSALVNEDFAIGSKTSKYERFCRKVDKVLSVSTLEIEILDEKKLSKTRLPRGVQNELKTKKPFLDIQRILTDNRDSEFDEQKKRKKTNAYASYPRAPRGIQITAERTEAREEAQ</sequence>
<keyword evidence="3" id="KW-1185">Reference proteome</keyword>
<dbReference type="Proteomes" id="UP000617340">
    <property type="component" value="Unassembled WGS sequence"/>
</dbReference>
<dbReference type="EMBL" id="JACSDZ010000019">
    <property type="protein sequence ID" value="KAF7383136.1"/>
    <property type="molecule type" value="Genomic_DNA"/>
</dbReference>
<evidence type="ECO:0000313" key="3">
    <source>
        <dbReference type="Proteomes" id="UP000617340"/>
    </source>
</evidence>